<accession>A0A2T5UCY2</accession>
<dbReference type="OrthoDB" id="7172230at2"/>
<dbReference type="RefSeq" id="WP_107952340.1">
    <property type="nucleotide sequence ID" value="NZ_QAYE01000001.1"/>
</dbReference>
<dbReference type="AlphaFoldDB" id="A0A2T5UCY2"/>
<sequence>MSKVVKIVALVAIAAAIVVFAAPIAGAIAGLGAGIASSAAIAAVTSAVIGVGLSIGLSAVSSLFRKAPSLSNSLADRLSASINPTAPRKIVFGKTAAGNDLRFYEFYGKKKDRYAQVIALASHRLNAVNSFYTEEELTWSNGSLLLHGDGITSIRAVTEGKAGQGFALASGSYWNASATFTGCAYLAIDWKFDSKAWPSGIPSKLTTLVEGCPVYDPRLDSTNGGSGPHRITDQSTWEYRRDGIELGRNPALCLLTYVIGWKINGKAMWGMGIPSNRINFDNFRTYANVCEERVLLQTGATTQRYYCDGIFSTSDSHESVISAVTAAMGSCKFTDVGGLYGMVGGYDDTLGPKQNFNADDLVGGTGAPAPYSWVPAGPSRETYNIARGRFADPSQQFQLADWGAIETDPLPDGIDRTLSLDFGCVSSAEQCQRIAKQFLMREAKTPGFFSATFGPRAFAVQVGSLVSLSLPAQGWNRKLFRVQEQKEVHDMLYQMTLREESSEVYAWDREEKPLPSTIRPPGYDASMTVSVEGLSATSTAYTGVGG</sequence>
<protein>
    <submittedName>
        <fullName evidence="2">Putative tail protein</fullName>
    </submittedName>
</protein>
<keyword evidence="1" id="KW-0812">Transmembrane</keyword>
<keyword evidence="1" id="KW-1133">Transmembrane helix</keyword>
<gene>
    <name evidence="2" type="ORF">C8J25_101875</name>
</gene>
<dbReference type="GeneID" id="91004935"/>
<organism evidence="2 3">
    <name type="scientific">Sphingomonas faeni</name>
    <dbReference type="NCBI Taxonomy" id="185950"/>
    <lineage>
        <taxon>Bacteria</taxon>
        <taxon>Pseudomonadati</taxon>
        <taxon>Pseudomonadota</taxon>
        <taxon>Alphaproteobacteria</taxon>
        <taxon>Sphingomonadales</taxon>
        <taxon>Sphingomonadaceae</taxon>
        <taxon>Sphingomonas</taxon>
    </lineage>
</organism>
<feature type="transmembrane region" description="Helical" evidence="1">
    <location>
        <begin position="7"/>
        <end position="33"/>
    </location>
</feature>
<name>A0A2T5UCY2_9SPHN</name>
<dbReference type="EMBL" id="QAYE01000001">
    <property type="protein sequence ID" value="PTW49367.1"/>
    <property type="molecule type" value="Genomic_DNA"/>
</dbReference>
<evidence type="ECO:0000313" key="3">
    <source>
        <dbReference type="Proteomes" id="UP000244013"/>
    </source>
</evidence>
<keyword evidence="1" id="KW-0472">Membrane</keyword>
<evidence type="ECO:0000256" key="1">
    <source>
        <dbReference type="SAM" id="Phobius"/>
    </source>
</evidence>
<reference evidence="2 3" key="1">
    <citation type="submission" date="2018-04" db="EMBL/GenBank/DDBJ databases">
        <title>Genomic Encyclopedia of Type Strains, Phase III (KMG-III): the genomes of soil and plant-associated and newly described type strains.</title>
        <authorList>
            <person name="Whitman W."/>
        </authorList>
    </citation>
    <scope>NUCLEOTIDE SEQUENCE [LARGE SCALE GENOMIC DNA]</scope>
    <source>
        <strain evidence="2 3">MA-olki</strain>
    </source>
</reference>
<evidence type="ECO:0000313" key="2">
    <source>
        <dbReference type="EMBL" id="PTW49367.1"/>
    </source>
</evidence>
<comment type="caution">
    <text evidence="2">The sequence shown here is derived from an EMBL/GenBank/DDBJ whole genome shotgun (WGS) entry which is preliminary data.</text>
</comment>
<dbReference type="Proteomes" id="UP000244013">
    <property type="component" value="Unassembled WGS sequence"/>
</dbReference>
<feature type="transmembrane region" description="Helical" evidence="1">
    <location>
        <begin position="39"/>
        <end position="64"/>
    </location>
</feature>
<proteinExistence type="predicted"/>